<dbReference type="SUPFAM" id="SSF52172">
    <property type="entry name" value="CheY-like"/>
    <property type="match status" value="1"/>
</dbReference>
<dbReference type="Gene3D" id="3.40.50.2300">
    <property type="match status" value="1"/>
</dbReference>
<evidence type="ECO:0000256" key="1">
    <source>
        <dbReference type="PROSITE-ProRule" id="PRU00169"/>
    </source>
</evidence>
<keyword evidence="1" id="KW-0597">Phosphoprotein</keyword>
<feature type="domain" description="Response regulatory" evidence="2">
    <location>
        <begin position="4"/>
        <end position="117"/>
    </location>
</feature>
<dbReference type="InterPro" id="IPR011006">
    <property type="entry name" value="CheY-like_superfamily"/>
</dbReference>
<protein>
    <recommendedName>
        <fullName evidence="2">Response regulatory domain-containing protein</fullName>
    </recommendedName>
</protein>
<evidence type="ECO:0000259" key="2">
    <source>
        <dbReference type="PROSITE" id="PS50110"/>
    </source>
</evidence>
<dbReference type="EMBL" id="JBBKZT010000017">
    <property type="protein sequence ID" value="MEJ8850840.1"/>
    <property type="molecule type" value="Genomic_DNA"/>
</dbReference>
<dbReference type="InterPro" id="IPR001789">
    <property type="entry name" value="Sig_transdc_resp-reg_receiver"/>
</dbReference>
<evidence type="ECO:0000313" key="3">
    <source>
        <dbReference type="EMBL" id="MEJ8850840.1"/>
    </source>
</evidence>
<dbReference type="Proteomes" id="UP001385892">
    <property type="component" value="Unassembled WGS sequence"/>
</dbReference>
<gene>
    <name evidence="3" type="ORF">WKW82_29665</name>
</gene>
<organism evidence="3 4">
    <name type="scientific">Variovorax rhizosphaerae</name>
    <dbReference type="NCBI Taxonomy" id="1836200"/>
    <lineage>
        <taxon>Bacteria</taxon>
        <taxon>Pseudomonadati</taxon>
        <taxon>Pseudomonadota</taxon>
        <taxon>Betaproteobacteria</taxon>
        <taxon>Burkholderiales</taxon>
        <taxon>Comamonadaceae</taxon>
        <taxon>Variovorax</taxon>
    </lineage>
</organism>
<feature type="modified residue" description="4-aspartylphosphate" evidence="1">
    <location>
        <position position="56"/>
    </location>
</feature>
<reference evidence="3 4" key="1">
    <citation type="submission" date="2024-03" db="EMBL/GenBank/DDBJ databases">
        <title>Novel species of the genus Variovorax.</title>
        <authorList>
            <person name="Liu Q."/>
            <person name="Xin Y.-H."/>
        </authorList>
    </citation>
    <scope>NUCLEOTIDE SEQUENCE [LARGE SCALE GENOMIC DNA]</scope>
    <source>
        <strain evidence="3 4">KACC 18900</strain>
    </source>
</reference>
<proteinExistence type="predicted"/>
<evidence type="ECO:0000313" key="4">
    <source>
        <dbReference type="Proteomes" id="UP001385892"/>
    </source>
</evidence>
<dbReference type="PROSITE" id="PS50110">
    <property type="entry name" value="RESPONSE_REGULATORY"/>
    <property type="match status" value="1"/>
</dbReference>
<keyword evidence="4" id="KW-1185">Reference proteome</keyword>
<accession>A0ABU8WTF7</accession>
<dbReference type="RefSeq" id="WP_340346300.1">
    <property type="nucleotide sequence ID" value="NZ_JBBKZT010000017.1"/>
</dbReference>
<name>A0ABU8WTF7_9BURK</name>
<sequence>MATTAFVLEPDPVERSWIASALAPLVETVVFVSSPAALLSLQLSERDCLVACAEPDASAVLELVRELRLRGSRLPAIMFGSHTAFRTAVELARMEATDFLERPFSARQLRDAVHRTRAAGR</sequence>
<comment type="caution">
    <text evidence="3">The sequence shown here is derived from an EMBL/GenBank/DDBJ whole genome shotgun (WGS) entry which is preliminary data.</text>
</comment>